<keyword evidence="3" id="KW-1185">Reference proteome</keyword>
<name>A0A9W8LGU0_9FUNG</name>
<feature type="region of interest" description="Disordered" evidence="1">
    <location>
        <begin position="896"/>
        <end position="928"/>
    </location>
</feature>
<comment type="caution">
    <text evidence="2">The sequence shown here is derived from an EMBL/GenBank/DDBJ whole genome shotgun (WGS) entry which is preliminary data.</text>
</comment>
<accession>A0A9W8LGU0</accession>
<evidence type="ECO:0000313" key="2">
    <source>
        <dbReference type="EMBL" id="KAJ2778618.1"/>
    </source>
</evidence>
<dbReference type="EMBL" id="JANBUL010000219">
    <property type="protein sequence ID" value="KAJ2778618.1"/>
    <property type="molecule type" value="Genomic_DNA"/>
</dbReference>
<evidence type="ECO:0000313" key="3">
    <source>
        <dbReference type="Proteomes" id="UP001140217"/>
    </source>
</evidence>
<dbReference type="AlphaFoldDB" id="A0A9W8LGU0"/>
<dbReference type="Proteomes" id="UP001140217">
    <property type="component" value="Unassembled WGS sequence"/>
</dbReference>
<sequence length="1069" mass="115679">MIFVKQERLLRISRGVVVAVHIYVQERNVAWFTDSVLQEVLQGIRPRIADKVAECKAGTVAASVFANRAVQAAYYVDRADSGLRVLLQERAVKPEGGRQGESEDDASQFEYTALRAARQVLVLVPEPYDPNNTVALPEILGVDHSGGGGSGGQLVGRRWAGDGIGVRRHHHPRLEQAARALEGCVDTRDIGAAWRAFVELKDLELALGRSEVADELHRRLPAQTLHRILRAVLPDFATAGEQQQQCGDGAARHVYMYTKLLNYLLQVSMLRKGERNEVAVLRLAMGQCVRRLVGERHTRTAQDARALVGVWARMSETSSRALQLNTFDVYMLVHGAWKGGRQLLVPYLYRLGCQRWRVGEEAHFQKLSALVLSFYVREHAAAVGAAVVRGLLVDLNRRLVRLSPTHYSMLILYFGRTGNLDEVVRVFEQAMDDPEAAAAEATYYNTLRAFGSAFEQQSRRGTGVDVDVDAGVDMNAIPTDADAIPADTDAIPVDTDPAPADRLQAAKTCMWIFQRMASSSSGVRIGARTYRELAYCMVRLGMRDKAQRVFEFALESLESSEVTARFVAFYLRLVADTPQRRQAALRGLLAADSGGGRLAAALGGFSRRTLATQFGVFGGDLGAFVAGARRAGRGAGARGGEFLRRFVGDHVHGGRRAARFVASVLAGSDAGGRFRGYSFPTLGAAAGVAGVEAEAAEAWRRLAAARAGLLRHRDVVHAVLPAVAGGAAHGEREPDGVRRIRDVAGGWRDVADLVARLDAARIEGYDIGLINHFLRVRFLGLTFRRYAREKAAGRRVFWPAFMYALSNGPLVLGDASPLATATRAAYAREVAAAAHAHAAAAASWAQLAAAAERDPRGRLSPDANTLAIFSCVAGYAEDWDLGRRVWADAFRLLGRRGGRPGEQDDDDDDDDDDDGASPPPPAPAAAAPAAAALPLERVRPYKCYLQLAAQATLARAGARGLGFGEDALVDVLALMARNGVDVTPGLLCQAVAAAFRLGQIDVAAALEEWQLLRERRGLAPPGFLRRYFAARGAPEPPPELTSVLGLVRGAPAGCPRLVRLIAQRTQRAP</sequence>
<dbReference type="OrthoDB" id="5588989at2759"/>
<evidence type="ECO:0000256" key="1">
    <source>
        <dbReference type="SAM" id="MobiDB-lite"/>
    </source>
</evidence>
<feature type="compositionally biased region" description="Acidic residues" evidence="1">
    <location>
        <begin position="903"/>
        <end position="915"/>
    </location>
</feature>
<proteinExistence type="predicted"/>
<organism evidence="2 3">
    <name type="scientific">Coemansia javaensis</name>
    <dbReference type="NCBI Taxonomy" id="2761396"/>
    <lineage>
        <taxon>Eukaryota</taxon>
        <taxon>Fungi</taxon>
        <taxon>Fungi incertae sedis</taxon>
        <taxon>Zoopagomycota</taxon>
        <taxon>Kickxellomycotina</taxon>
        <taxon>Kickxellomycetes</taxon>
        <taxon>Kickxellales</taxon>
        <taxon>Kickxellaceae</taxon>
        <taxon>Coemansia</taxon>
    </lineage>
</organism>
<gene>
    <name evidence="2" type="ORF">H4R18_004497</name>
</gene>
<reference evidence="2" key="1">
    <citation type="submission" date="2022-07" db="EMBL/GenBank/DDBJ databases">
        <title>Phylogenomic reconstructions and comparative analyses of Kickxellomycotina fungi.</title>
        <authorList>
            <person name="Reynolds N.K."/>
            <person name="Stajich J.E."/>
            <person name="Barry K."/>
            <person name="Grigoriev I.V."/>
            <person name="Crous P."/>
            <person name="Smith M.E."/>
        </authorList>
    </citation>
    <scope>NUCLEOTIDE SEQUENCE</scope>
    <source>
        <strain evidence="2">NBRC 105414</strain>
    </source>
</reference>
<protein>
    <submittedName>
        <fullName evidence="2">Uncharacterized protein</fullName>
    </submittedName>
</protein>